<feature type="transmembrane region" description="Helical" evidence="8">
    <location>
        <begin position="58"/>
        <end position="89"/>
    </location>
</feature>
<proteinExistence type="inferred from homology"/>
<accession>A0A1Y5TUC8</accession>
<reference evidence="10 11" key="1">
    <citation type="submission" date="2017-03" db="EMBL/GenBank/DDBJ databases">
        <authorList>
            <person name="Afonso C.L."/>
            <person name="Miller P.J."/>
            <person name="Scott M.A."/>
            <person name="Spackman E."/>
            <person name="Goraichik I."/>
            <person name="Dimitrov K.M."/>
            <person name="Suarez D.L."/>
            <person name="Swayne D.E."/>
        </authorList>
    </citation>
    <scope>NUCLEOTIDE SEQUENCE [LARGE SCALE GENOMIC DNA]</scope>
    <source>
        <strain evidence="10 11">CECT 7023</strain>
    </source>
</reference>
<dbReference type="EMBL" id="FWFZ01000020">
    <property type="protein sequence ID" value="SLN68284.1"/>
    <property type="molecule type" value="Genomic_DNA"/>
</dbReference>
<dbReference type="Proteomes" id="UP000193900">
    <property type="component" value="Unassembled WGS sequence"/>
</dbReference>
<evidence type="ECO:0000256" key="7">
    <source>
        <dbReference type="ARBA" id="ARBA00023136"/>
    </source>
</evidence>
<keyword evidence="7 8" id="KW-0472">Membrane</keyword>
<organism evidence="10 11">
    <name type="scientific">Roseisalinus antarcticus</name>
    <dbReference type="NCBI Taxonomy" id="254357"/>
    <lineage>
        <taxon>Bacteria</taxon>
        <taxon>Pseudomonadati</taxon>
        <taxon>Pseudomonadota</taxon>
        <taxon>Alphaproteobacteria</taxon>
        <taxon>Rhodobacterales</taxon>
        <taxon>Roseobacteraceae</taxon>
        <taxon>Roseisalinus</taxon>
    </lineage>
</organism>
<evidence type="ECO:0000256" key="8">
    <source>
        <dbReference type="RuleBase" id="RU363032"/>
    </source>
</evidence>
<evidence type="ECO:0000313" key="10">
    <source>
        <dbReference type="EMBL" id="SLN68284.1"/>
    </source>
</evidence>
<dbReference type="Pfam" id="PF00528">
    <property type="entry name" value="BPD_transp_1"/>
    <property type="match status" value="1"/>
</dbReference>
<feature type="transmembrane region" description="Helical" evidence="8">
    <location>
        <begin position="188"/>
        <end position="210"/>
    </location>
</feature>
<gene>
    <name evidence="10" type="primary">ydcV_4</name>
    <name evidence="10" type="ORF">ROA7023_03308</name>
</gene>
<dbReference type="GO" id="GO:0005886">
    <property type="term" value="C:plasma membrane"/>
    <property type="evidence" value="ECO:0007669"/>
    <property type="project" value="UniProtKB-SubCell"/>
</dbReference>
<evidence type="ECO:0000256" key="1">
    <source>
        <dbReference type="ARBA" id="ARBA00004429"/>
    </source>
</evidence>
<keyword evidence="4" id="KW-0997">Cell inner membrane</keyword>
<sequence length="263" mass="28943">MTRAGTILANTFLVAIYVFLLAPILVVVLASFNAGNFLTFPPQGLSLRWFLVFLDNEVFLRAIRFSAILAVTATAISLVIGTLAALYYVRHAGRDRDIVHLGMLLPLLLPEILTAIALLFFFYEIGVGTRHYLALLTGHVLMTLPFVFLNVTTSLQGLDPTTELAARSLVASRWRAFRRITLPLAKPGIISGGLFAFIISFDTFGISFMLKGTGTAPLPIQLYDYLRFNFTPEAAAVSTFSILLSLVVIVVSDRLLGLQVKRF</sequence>
<comment type="similarity">
    <text evidence="8">Belongs to the binding-protein-dependent transport system permease family.</text>
</comment>
<keyword evidence="2 8" id="KW-0813">Transport</keyword>
<feature type="domain" description="ABC transmembrane type-1" evidence="9">
    <location>
        <begin position="63"/>
        <end position="252"/>
    </location>
</feature>
<evidence type="ECO:0000256" key="4">
    <source>
        <dbReference type="ARBA" id="ARBA00022519"/>
    </source>
</evidence>
<feature type="transmembrane region" description="Helical" evidence="8">
    <location>
        <begin position="230"/>
        <end position="252"/>
    </location>
</feature>
<dbReference type="PANTHER" id="PTHR43357:SF4">
    <property type="entry name" value="INNER MEMBRANE ABC TRANSPORTER PERMEASE PROTEIN YDCV"/>
    <property type="match status" value="1"/>
</dbReference>
<dbReference type="InterPro" id="IPR035906">
    <property type="entry name" value="MetI-like_sf"/>
</dbReference>
<dbReference type="SUPFAM" id="SSF161098">
    <property type="entry name" value="MetI-like"/>
    <property type="match status" value="1"/>
</dbReference>
<dbReference type="AlphaFoldDB" id="A0A1Y5TUC8"/>
<feature type="transmembrane region" description="Helical" evidence="8">
    <location>
        <begin position="129"/>
        <end position="149"/>
    </location>
</feature>
<evidence type="ECO:0000256" key="5">
    <source>
        <dbReference type="ARBA" id="ARBA00022692"/>
    </source>
</evidence>
<evidence type="ECO:0000313" key="11">
    <source>
        <dbReference type="Proteomes" id="UP000193900"/>
    </source>
</evidence>
<dbReference type="PANTHER" id="PTHR43357">
    <property type="entry name" value="INNER MEMBRANE ABC TRANSPORTER PERMEASE PROTEIN YDCV"/>
    <property type="match status" value="1"/>
</dbReference>
<name>A0A1Y5TUC8_9RHOB</name>
<keyword evidence="6 8" id="KW-1133">Transmembrane helix</keyword>
<protein>
    <submittedName>
        <fullName evidence="10">Inner membrane ABC transporter permease protein YdcV</fullName>
    </submittedName>
</protein>
<comment type="subcellular location">
    <subcellularLocation>
        <location evidence="1">Cell inner membrane</location>
        <topology evidence="1">Multi-pass membrane protein</topology>
    </subcellularLocation>
    <subcellularLocation>
        <location evidence="8">Cell membrane</location>
        <topology evidence="8">Multi-pass membrane protein</topology>
    </subcellularLocation>
</comment>
<evidence type="ECO:0000256" key="6">
    <source>
        <dbReference type="ARBA" id="ARBA00022989"/>
    </source>
</evidence>
<evidence type="ECO:0000256" key="3">
    <source>
        <dbReference type="ARBA" id="ARBA00022475"/>
    </source>
</evidence>
<dbReference type="OrthoDB" id="6496035at2"/>
<dbReference type="PROSITE" id="PS50928">
    <property type="entry name" value="ABC_TM1"/>
    <property type="match status" value="1"/>
</dbReference>
<dbReference type="Gene3D" id="1.10.3720.10">
    <property type="entry name" value="MetI-like"/>
    <property type="match status" value="1"/>
</dbReference>
<evidence type="ECO:0000256" key="2">
    <source>
        <dbReference type="ARBA" id="ARBA00022448"/>
    </source>
</evidence>
<keyword evidence="11" id="KW-1185">Reference proteome</keyword>
<dbReference type="InterPro" id="IPR000515">
    <property type="entry name" value="MetI-like"/>
</dbReference>
<dbReference type="RefSeq" id="WP_085880099.1">
    <property type="nucleotide sequence ID" value="NZ_FWFZ01000020.1"/>
</dbReference>
<dbReference type="CDD" id="cd06261">
    <property type="entry name" value="TM_PBP2"/>
    <property type="match status" value="1"/>
</dbReference>
<evidence type="ECO:0000259" key="9">
    <source>
        <dbReference type="PROSITE" id="PS50928"/>
    </source>
</evidence>
<feature type="transmembrane region" description="Helical" evidence="8">
    <location>
        <begin position="12"/>
        <end position="38"/>
    </location>
</feature>
<dbReference type="GO" id="GO:0055085">
    <property type="term" value="P:transmembrane transport"/>
    <property type="evidence" value="ECO:0007669"/>
    <property type="project" value="InterPro"/>
</dbReference>
<keyword evidence="3" id="KW-1003">Cell membrane</keyword>
<keyword evidence="5 8" id="KW-0812">Transmembrane</keyword>
<feature type="transmembrane region" description="Helical" evidence="8">
    <location>
        <begin position="101"/>
        <end position="123"/>
    </location>
</feature>